<dbReference type="Proteomes" id="UP001049176">
    <property type="component" value="Chromosome 11"/>
</dbReference>
<dbReference type="EMBL" id="CM032191">
    <property type="protein sequence ID" value="KAG7085429.1"/>
    <property type="molecule type" value="Genomic_DNA"/>
</dbReference>
<dbReference type="Pfam" id="PF20231">
    <property type="entry name" value="DUF6589"/>
    <property type="match status" value="1"/>
</dbReference>
<proteinExistence type="predicted"/>
<gene>
    <name evidence="2" type="ORF">E1B28_002990</name>
</gene>
<name>A0A9P7UMY9_9AGAR</name>
<dbReference type="GeneID" id="66072066"/>
<accession>A0A9P7UMY9</accession>
<sequence>MLAIYFKFHSTSAKAFDTLHALGLTMSFKWTTEAVSRMSQLKMGEVRVLVQTERQPQKLTYDNLEIAFRVFSKCICNLDEFMSGTACTVYYNVNTTPLSPGVNQLLKDKHAEGLENPLSGLDLFQMANKSQLYIDTHAEYLILEFLLRHPNFELATYDGKEHPILDPPSSVRQLPTGPEHFTEQYLLGTVPQSEASYEDHLKLIPEWLSQLGLNDENMTREIADNHLFFFMGDQLTVSHLWGLYKQR</sequence>
<reference evidence="2" key="1">
    <citation type="journal article" date="2021" name="Genome Biol. Evol.">
        <title>The assembled and annotated genome of the fairy-ring fungus Marasmius oreades.</title>
        <authorList>
            <person name="Hiltunen M."/>
            <person name="Ament-Velasquez S.L."/>
            <person name="Johannesson H."/>
        </authorList>
    </citation>
    <scope>NUCLEOTIDE SEQUENCE</scope>
    <source>
        <strain evidence="2">03SP1</strain>
    </source>
</reference>
<evidence type="ECO:0000313" key="3">
    <source>
        <dbReference type="Proteomes" id="UP001049176"/>
    </source>
</evidence>
<protein>
    <recommendedName>
        <fullName evidence="1">DUF6589 domain-containing protein</fullName>
    </recommendedName>
</protein>
<feature type="domain" description="DUF6589" evidence="1">
    <location>
        <begin position="116"/>
        <end position="247"/>
    </location>
</feature>
<evidence type="ECO:0000259" key="1">
    <source>
        <dbReference type="Pfam" id="PF20231"/>
    </source>
</evidence>
<comment type="caution">
    <text evidence="2">The sequence shown here is derived from an EMBL/GenBank/DDBJ whole genome shotgun (WGS) entry which is preliminary data.</text>
</comment>
<dbReference type="KEGG" id="more:E1B28_002990"/>
<organism evidence="2 3">
    <name type="scientific">Marasmius oreades</name>
    <name type="common">fairy-ring Marasmius</name>
    <dbReference type="NCBI Taxonomy" id="181124"/>
    <lineage>
        <taxon>Eukaryota</taxon>
        <taxon>Fungi</taxon>
        <taxon>Dikarya</taxon>
        <taxon>Basidiomycota</taxon>
        <taxon>Agaricomycotina</taxon>
        <taxon>Agaricomycetes</taxon>
        <taxon>Agaricomycetidae</taxon>
        <taxon>Agaricales</taxon>
        <taxon>Marasmiineae</taxon>
        <taxon>Marasmiaceae</taxon>
        <taxon>Marasmius</taxon>
    </lineage>
</organism>
<dbReference type="InterPro" id="IPR046496">
    <property type="entry name" value="DUF6589"/>
</dbReference>
<dbReference type="OrthoDB" id="3251235at2759"/>
<keyword evidence="3" id="KW-1185">Reference proteome</keyword>
<evidence type="ECO:0000313" key="2">
    <source>
        <dbReference type="EMBL" id="KAG7085429.1"/>
    </source>
</evidence>
<dbReference type="AlphaFoldDB" id="A0A9P7UMY9"/>
<dbReference type="RefSeq" id="XP_043001900.1">
    <property type="nucleotide sequence ID" value="XM_043159946.1"/>
</dbReference>